<evidence type="ECO:0000256" key="2">
    <source>
        <dbReference type="ARBA" id="ARBA00010728"/>
    </source>
</evidence>
<dbReference type="STRING" id="1202537.A33Y_0110"/>
<evidence type="ECO:0000256" key="8">
    <source>
        <dbReference type="ARBA" id="ARBA00023146"/>
    </source>
</evidence>
<name>J7GYS8_CARRU</name>
<evidence type="ECO:0000256" key="10">
    <source>
        <dbReference type="ARBA" id="ARBA00047929"/>
    </source>
</evidence>
<keyword evidence="7" id="KW-0648">Protein biosynthesis</keyword>
<keyword evidence="3" id="KW-0963">Cytoplasm</keyword>
<dbReference type="EMBL" id="CP003542">
    <property type="protein sequence ID" value="AFP83758.1"/>
    <property type="molecule type" value="Genomic_DNA"/>
</dbReference>
<dbReference type="GO" id="GO:0005524">
    <property type="term" value="F:ATP binding"/>
    <property type="evidence" value="ECO:0007669"/>
    <property type="project" value="UniProtKB-KW"/>
</dbReference>
<keyword evidence="4" id="KW-0436">Ligase</keyword>
<dbReference type="OrthoDB" id="9804647at2"/>
<dbReference type="Gene3D" id="3.30.930.10">
    <property type="entry name" value="Bira Bifunctional Protein, Domain 2"/>
    <property type="match status" value="1"/>
</dbReference>
<protein>
    <recommendedName>
        <fullName evidence="9">Seryl-tRNA(Ser/Sec) synthetase</fullName>
    </recommendedName>
</protein>
<gene>
    <name evidence="13" type="primary">serS</name>
    <name evidence="13" type="ORF">A33Y_0110</name>
</gene>
<dbReference type="GO" id="GO:0006418">
    <property type="term" value="P:tRNA aminoacylation for protein translation"/>
    <property type="evidence" value="ECO:0007669"/>
    <property type="project" value="InterPro"/>
</dbReference>
<accession>J7GYS8</accession>
<dbReference type="InterPro" id="IPR006195">
    <property type="entry name" value="aa-tRNA-synth_II"/>
</dbReference>
<dbReference type="PANTHER" id="PTHR43697">
    <property type="entry name" value="SERYL-TRNA SYNTHETASE"/>
    <property type="match status" value="1"/>
</dbReference>
<proteinExistence type="inferred from homology"/>
<dbReference type="InterPro" id="IPR045864">
    <property type="entry name" value="aa-tRNA-synth_II/BPL/LPL"/>
</dbReference>
<comment type="catalytic activity">
    <reaction evidence="10">
        <text>tRNA(Sec) + L-serine + ATP = L-seryl-tRNA(Sec) + AMP + diphosphate + H(+)</text>
        <dbReference type="Rhea" id="RHEA:42580"/>
        <dbReference type="Rhea" id="RHEA-COMP:9742"/>
        <dbReference type="Rhea" id="RHEA-COMP:10128"/>
        <dbReference type="ChEBI" id="CHEBI:15378"/>
        <dbReference type="ChEBI" id="CHEBI:30616"/>
        <dbReference type="ChEBI" id="CHEBI:33019"/>
        <dbReference type="ChEBI" id="CHEBI:33384"/>
        <dbReference type="ChEBI" id="CHEBI:78442"/>
        <dbReference type="ChEBI" id="CHEBI:78533"/>
        <dbReference type="ChEBI" id="CHEBI:456215"/>
        <dbReference type="EC" id="6.1.1.11"/>
    </reaction>
</comment>
<evidence type="ECO:0000313" key="14">
    <source>
        <dbReference type="Proteomes" id="UP000003931"/>
    </source>
</evidence>
<dbReference type="Pfam" id="PF00587">
    <property type="entry name" value="tRNA-synt_2b"/>
    <property type="match status" value="1"/>
</dbReference>
<dbReference type="InterPro" id="IPR002314">
    <property type="entry name" value="aa-tRNA-synt_IIb"/>
</dbReference>
<dbReference type="Proteomes" id="UP000003931">
    <property type="component" value="Chromosome"/>
</dbReference>
<evidence type="ECO:0000256" key="7">
    <source>
        <dbReference type="ARBA" id="ARBA00022917"/>
    </source>
</evidence>
<evidence type="ECO:0000256" key="5">
    <source>
        <dbReference type="ARBA" id="ARBA00022741"/>
    </source>
</evidence>
<evidence type="ECO:0000256" key="1">
    <source>
        <dbReference type="ARBA" id="ARBA00005045"/>
    </source>
</evidence>
<keyword evidence="5" id="KW-0547">Nucleotide-binding</keyword>
<dbReference type="HOGENOM" id="CLU_825594_0_0_6"/>
<organism evidence="13 14">
    <name type="scientific">Candidatus Carsonella ruddii CS isolate Thao2000</name>
    <dbReference type="NCBI Taxonomy" id="1202537"/>
    <lineage>
        <taxon>Bacteria</taxon>
        <taxon>Pseudomonadati</taxon>
        <taxon>Pseudomonadota</taxon>
        <taxon>Gammaproteobacteria</taxon>
        <taxon>Oceanospirillales</taxon>
        <taxon>Halomonadaceae</taxon>
        <taxon>Zymobacter group</taxon>
        <taxon>Candidatus Carsonella</taxon>
    </lineage>
</organism>
<evidence type="ECO:0000256" key="4">
    <source>
        <dbReference type="ARBA" id="ARBA00022598"/>
    </source>
</evidence>
<dbReference type="RefSeq" id="WP_014887059.1">
    <property type="nucleotide sequence ID" value="NC_018415.1"/>
</dbReference>
<comment type="catalytic activity">
    <reaction evidence="11">
        <text>tRNA(Ser) + L-serine + ATP = L-seryl-tRNA(Ser) + AMP + diphosphate + H(+)</text>
        <dbReference type="Rhea" id="RHEA:12292"/>
        <dbReference type="Rhea" id="RHEA-COMP:9669"/>
        <dbReference type="Rhea" id="RHEA-COMP:9703"/>
        <dbReference type="ChEBI" id="CHEBI:15378"/>
        <dbReference type="ChEBI" id="CHEBI:30616"/>
        <dbReference type="ChEBI" id="CHEBI:33019"/>
        <dbReference type="ChEBI" id="CHEBI:33384"/>
        <dbReference type="ChEBI" id="CHEBI:78442"/>
        <dbReference type="ChEBI" id="CHEBI:78533"/>
        <dbReference type="ChEBI" id="CHEBI:456215"/>
        <dbReference type="EC" id="6.1.1.11"/>
    </reaction>
</comment>
<evidence type="ECO:0000256" key="11">
    <source>
        <dbReference type="ARBA" id="ARBA00048823"/>
    </source>
</evidence>
<dbReference type="PANTHER" id="PTHR43697:SF1">
    <property type="entry name" value="SERINE--TRNA LIGASE"/>
    <property type="match status" value="1"/>
</dbReference>
<evidence type="ECO:0000259" key="12">
    <source>
        <dbReference type="PROSITE" id="PS50862"/>
    </source>
</evidence>
<feature type="domain" description="Aminoacyl-transfer RNA synthetases class-II family profile" evidence="12">
    <location>
        <begin position="105"/>
        <end position="325"/>
    </location>
</feature>
<keyword evidence="6" id="KW-0067">ATP-binding</keyword>
<evidence type="ECO:0000256" key="3">
    <source>
        <dbReference type="ARBA" id="ARBA00022490"/>
    </source>
</evidence>
<evidence type="ECO:0000313" key="13">
    <source>
        <dbReference type="EMBL" id="AFP83758.1"/>
    </source>
</evidence>
<evidence type="ECO:0000256" key="9">
    <source>
        <dbReference type="ARBA" id="ARBA00033352"/>
    </source>
</evidence>
<dbReference type="KEGG" id="crc:A33Y_0110"/>
<comment type="pathway">
    <text evidence="1">Aminoacyl-tRNA biosynthesis; selenocysteinyl-tRNA(Sec) biosynthesis; L-seryl-tRNA(Sec) from L-serine and tRNA(Sec): step 1/1.</text>
</comment>
<reference evidence="13 14" key="1">
    <citation type="journal article" date="2012" name="Mol. Biol. Evol.">
        <title>Genome reduction and co-evolution between the primary and secondary bacterial symbionts of psyllids.</title>
        <authorList>
            <person name="Sloan D.B."/>
            <person name="Moran N.A."/>
        </authorList>
    </citation>
    <scope>NUCLEOTIDE SEQUENCE [LARGE SCALE GENOMIC DNA]</scope>
    <source>
        <strain evidence="13 14">CS</strain>
    </source>
</reference>
<dbReference type="PROSITE" id="PS50862">
    <property type="entry name" value="AA_TRNA_LIGASE_II"/>
    <property type="match status" value="1"/>
</dbReference>
<dbReference type="PATRIC" id="fig|1202537.3.peg.92"/>
<comment type="similarity">
    <text evidence="2">Belongs to the class-II aminoacyl-tRNA synthetase family. Type-1 seryl-tRNA synthetase subfamily.</text>
</comment>
<sequence length="338" mass="41140">MNKFYLLSIIIRKININLYLINKLNNLQKKLYFIKIKKSFFNFNYIFLKNFINDFNYSIINNKNKKKKFFLKIFNIQKNLKIDKIISSIKSYFLYNSLCIFEKIIIIFFNKILKKIKFEEISIPLIINYSNLLYSGQIPKFYNNLFKIEKNKFLIPTSEVILNSLSFFIKKNYFPIKLYCNSLCFRKEIGNLNRKNSALKRQNQFKKIEIFQYFLKNESIERFYEKCSIIIFFLKKFKIKFKLIKINNFELNNNCFFSYDFEVWDVLNLEWLEISSISLCLDKPFKKYLKKFQIFNINASCLPLGRLIYIITNQYRKSNNYIKIPKNINLILTELLKW</sequence>
<evidence type="ECO:0000256" key="6">
    <source>
        <dbReference type="ARBA" id="ARBA00022840"/>
    </source>
</evidence>
<dbReference type="AlphaFoldDB" id="J7GYS8"/>
<dbReference type="GO" id="GO:0004828">
    <property type="term" value="F:serine-tRNA ligase activity"/>
    <property type="evidence" value="ECO:0007669"/>
    <property type="project" value="UniProtKB-EC"/>
</dbReference>
<dbReference type="SUPFAM" id="SSF55681">
    <property type="entry name" value="Class II aaRS and biotin synthetases"/>
    <property type="match status" value="1"/>
</dbReference>
<keyword evidence="8 13" id="KW-0030">Aminoacyl-tRNA synthetase</keyword>